<reference evidence="1" key="1">
    <citation type="journal article" date="2013" name="Genetics">
        <title>The draft genome and transcriptome of Panagrellus redivivus are shaped by the harsh demands of a free-living lifestyle.</title>
        <authorList>
            <person name="Srinivasan J."/>
            <person name="Dillman A.R."/>
            <person name="Macchietto M.G."/>
            <person name="Heikkinen L."/>
            <person name="Lakso M."/>
            <person name="Fracchia K.M."/>
            <person name="Antoshechkin I."/>
            <person name="Mortazavi A."/>
            <person name="Wong G."/>
            <person name="Sternberg P.W."/>
        </authorList>
    </citation>
    <scope>NUCLEOTIDE SEQUENCE [LARGE SCALE GENOMIC DNA]</scope>
    <source>
        <strain evidence="1">MT8872</strain>
    </source>
</reference>
<dbReference type="WBParaSite" id="Pan_g17084.t1">
    <property type="protein sequence ID" value="Pan_g17084.t1"/>
    <property type="gene ID" value="Pan_g17084"/>
</dbReference>
<dbReference type="Proteomes" id="UP000492821">
    <property type="component" value="Unassembled WGS sequence"/>
</dbReference>
<protein>
    <submittedName>
        <fullName evidence="2">DUF4325 domain-containing protein</fullName>
    </submittedName>
</protein>
<keyword evidence="1" id="KW-1185">Reference proteome</keyword>
<evidence type="ECO:0000313" key="1">
    <source>
        <dbReference type="Proteomes" id="UP000492821"/>
    </source>
</evidence>
<reference evidence="2" key="2">
    <citation type="submission" date="2020-10" db="UniProtKB">
        <authorList>
            <consortium name="WormBaseParasite"/>
        </authorList>
    </citation>
    <scope>IDENTIFICATION</scope>
</reference>
<accession>A0A7E4V675</accession>
<organism evidence="1 2">
    <name type="scientific">Panagrellus redivivus</name>
    <name type="common">Microworm</name>
    <dbReference type="NCBI Taxonomy" id="6233"/>
    <lineage>
        <taxon>Eukaryota</taxon>
        <taxon>Metazoa</taxon>
        <taxon>Ecdysozoa</taxon>
        <taxon>Nematoda</taxon>
        <taxon>Chromadorea</taxon>
        <taxon>Rhabditida</taxon>
        <taxon>Tylenchina</taxon>
        <taxon>Panagrolaimomorpha</taxon>
        <taxon>Panagrolaimoidea</taxon>
        <taxon>Panagrolaimidae</taxon>
        <taxon>Panagrellus</taxon>
    </lineage>
</organism>
<proteinExistence type="predicted"/>
<sequence>MDVLYLDKVRFDGFDVNKAKLIEFYKAQSKEFNLHLIMPKDVVFENAEKVLHDLFSPDFFVHDFKHEKYIIVRWHNGQRACKQCFSLREDVAR</sequence>
<name>A0A7E4V675_PANRE</name>
<dbReference type="AlphaFoldDB" id="A0A7E4V675"/>
<evidence type="ECO:0000313" key="2">
    <source>
        <dbReference type="WBParaSite" id="Pan_g17084.t1"/>
    </source>
</evidence>